<dbReference type="InterPro" id="IPR055778">
    <property type="entry name" value="DUF7354"/>
</dbReference>
<evidence type="ECO:0000259" key="4">
    <source>
        <dbReference type="Pfam" id="PF24045"/>
    </source>
</evidence>
<feature type="domain" description="DUF7354" evidence="4">
    <location>
        <begin position="27"/>
        <end position="112"/>
    </location>
</feature>
<feature type="chain" id="PRO_5002626481" evidence="1">
    <location>
        <begin position="27"/>
        <end position="314"/>
    </location>
</feature>
<evidence type="ECO:0000313" key="6">
    <source>
        <dbReference type="Proteomes" id="UP000002586"/>
    </source>
</evidence>
<keyword evidence="6" id="KW-1185">Reference proteome</keyword>
<name>A0LDY8_MAGMM</name>
<feature type="signal peptide" evidence="1">
    <location>
        <begin position="1"/>
        <end position="26"/>
    </location>
</feature>
<evidence type="ECO:0000259" key="3">
    <source>
        <dbReference type="Pfam" id="PF22433"/>
    </source>
</evidence>
<dbReference type="Pfam" id="PF24045">
    <property type="entry name" value="DUF7354"/>
    <property type="match status" value="1"/>
</dbReference>
<dbReference type="Pfam" id="PF22121">
    <property type="entry name" value="MtxA_C"/>
    <property type="match status" value="1"/>
</dbReference>
<evidence type="ECO:0000313" key="5">
    <source>
        <dbReference type="EMBL" id="ABK46181.1"/>
    </source>
</evidence>
<sequence length="314" mass="34602" precursor="true">MKTKFLTYFAVLLAFAMLTVSMPAEAKTPVAMFMQPTGTVEYSQDGTTWKKVRRNKFLFENYQVRTGADGKGMLVNQATGDVQDVSANTVVQVSADGAKALSGNLSAARPADASLMAGLQNRFAKAQRYTTVRRGVHKTDAPKDVKLKTASELTLSASFPTLVWENLGDEFSYELLVDGKAVGTFNTKEEMVSHALTLAPGTHSYQVNVMQGSDVLYSPKKPNSVVWLSDAEDAQLKKAMADIQAAAPGDDFVLASFLDEKGLTVAAMEHYKKHFTAYPDDNDMRPLLIKAYHDLKLKQMKMKEAMVYNQMLDQ</sequence>
<proteinExistence type="predicted"/>
<organism evidence="5 6">
    <name type="scientific">Magnetococcus marinus (strain ATCC BAA-1437 / JCM 17883 / MC-1)</name>
    <dbReference type="NCBI Taxonomy" id="156889"/>
    <lineage>
        <taxon>Bacteria</taxon>
        <taxon>Pseudomonadati</taxon>
        <taxon>Pseudomonadota</taxon>
        <taxon>Magnetococcia</taxon>
        <taxon>Magnetococcales</taxon>
        <taxon>Magnetococcaceae</taxon>
        <taxon>Magnetococcus</taxon>
    </lineage>
</organism>
<reference evidence="6" key="1">
    <citation type="journal article" date="2009" name="Appl. Environ. Microbiol.">
        <title>Complete genome sequence of the chemolithoautotrophic marine magnetotactic coccus strain MC-1.</title>
        <authorList>
            <person name="Schubbe S."/>
            <person name="Williams T.J."/>
            <person name="Xie G."/>
            <person name="Kiss H.E."/>
            <person name="Brettin T.S."/>
            <person name="Martinez D."/>
            <person name="Ross C.A."/>
            <person name="Schuler D."/>
            <person name="Cox B.L."/>
            <person name="Nealson K.H."/>
            <person name="Bazylinski D.A."/>
        </authorList>
    </citation>
    <scope>NUCLEOTIDE SEQUENCE [LARGE SCALE GENOMIC DNA]</scope>
    <source>
        <strain evidence="6">ATCC BAA-1437 / JCM 17883 / MC-1</strain>
    </source>
</reference>
<feature type="domain" description="Magnetotaxis protein MtxA middle immunoglobulin-like" evidence="3">
    <location>
        <begin position="147"/>
        <end position="228"/>
    </location>
</feature>
<gene>
    <name evidence="5" type="ordered locus">Mmc1_3696</name>
</gene>
<dbReference type="Pfam" id="PF22433">
    <property type="entry name" value="MtxA_IG-like"/>
    <property type="match status" value="1"/>
</dbReference>
<evidence type="ECO:0000256" key="1">
    <source>
        <dbReference type="SAM" id="SignalP"/>
    </source>
</evidence>
<keyword evidence="1" id="KW-0732">Signal</keyword>
<dbReference type="InterPro" id="IPR054359">
    <property type="entry name" value="MtxA_M_Ig-like"/>
</dbReference>
<dbReference type="Proteomes" id="UP000002586">
    <property type="component" value="Chromosome"/>
</dbReference>
<evidence type="ECO:0000259" key="2">
    <source>
        <dbReference type="Pfam" id="PF22121"/>
    </source>
</evidence>
<dbReference type="OrthoDB" id="7327505at2"/>
<dbReference type="AlphaFoldDB" id="A0LDY8"/>
<dbReference type="KEGG" id="mgm:Mmc1_3696"/>
<protein>
    <submittedName>
        <fullName evidence="5">Uncharacterized protein</fullName>
    </submittedName>
</protein>
<dbReference type="EMBL" id="CP000471">
    <property type="protein sequence ID" value="ABK46181.1"/>
    <property type="molecule type" value="Genomic_DNA"/>
</dbReference>
<dbReference type="InterPro" id="IPR054358">
    <property type="entry name" value="MtxA_C"/>
</dbReference>
<dbReference type="RefSeq" id="WP_011715234.1">
    <property type="nucleotide sequence ID" value="NC_008576.1"/>
</dbReference>
<feature type="domain" description="Magnetotaxis protein MtxA C-terminal" evidence="2">
    <location>
        <begin position="230"/>
        <end position="310"/>
    </location>
</feature>
<accession>A0LDY8</accession>
<reference evidence="5 6" key="2">
    <citation type="journal article" date="2012" name="Int. J. Syst. Evol. Microbiol.">
        <title>Magnetococcus marinus gen. nov., sp. nov., a marine, magnetotactic bacterium that represents a novel lineage (Magnetococcaceae fam. nov.; Magnetococcales ord. nov.) at the base of the Alphaproteobacteria.</title>
        <authorList>
            <person name="Bazylinski D.A."/>
            <person name="Williams T.J."/>
            <person name="Lefevre C.T."/>
            <person name="Berg R.J."/>
            <person name="Zhang C.L."/>
            <person name="Bowser S.S."/>
            <person name="Dean A.J."/>
            <person name="Beveridge T.J."/>
        </authorList>
    </citation>
    <scope>NUCLEOTIDE SEQUENCE [LARGE SCALE GENOMIC DNA]</scope>
    <source>
        <strain evidence="6">ATCC BAA-1437 / JCM 17883 / MC-1</strain>
    </source>
</reference>
<dbReference type="HOGENOM" id="CLU_887959_0_0_5"/>
<dbReference type="STRING" id="156889.Mmc1_3696"/>
<dbReference type="eggNOG" id="ENOG5033RKU">
    <property type="taxonomic scope" value="Bacteria"/>
</dbReference>